<organism evidence="2">
    <name type="scientific">Tanacetum cinerariifolium</name>
    <name type="common">Dalmatian daisy</name>
    <name type="synonym">Chrysanthemum cinerariifolium</name>
    <dbReference type="NCBI Taxonomy" id="118510"/>
    <lineage>
        <taxon>Eukaryota</taxon>
        <taxon>Viridiplantae</taxon>
        <taxon>Streptophyta</taxon>
        <taxon>Embryophyta</taxon>
        <taxon>Tracheophyta</taxon>
        <taxon>Spermatophyta</taxon>
        <taxon>Magnoliopsida</taxon>
        <taxon>eudicotyledons</taxon>
        <taxon>Gunneridae</taxon>
        <taxon>Pentapetalae</taxon>
        <taxon>asterids</taxon>
        <taxon>campanulids</taxon>
        <taxon>Asterales</taxon>
        <taxon>Asteraceae</taxon>
        <taxon>Asteroideae</taxon>
        <taxon>Anthemideae</taxon>
        <taxon>Anthemidinae</taxon>
        <taxon>Tanacetum</taxon>
    </lineage>
</organism>
<reference evidence="2" key="1">
    <citation type="journal article" date="2019" name="Sci. Rep.">
        <title>Draft genome of Tanacetum cinerariifolium, the natural source of mosquito coil.</title>
        <authorList>
            <person name="Yamashiro T."/>
            <person name="Shiraishi A."/>
            <person name="Satake H."/>
            <person name="Nakayama K."/>
        </authorList>
    </citation>
    <scope>NUCLEOTIDE SEQUENCE</scope>
</reference>
<dbReference type="EMBL" id="BKCJ010007279">
    <property type="protein sequence ID" value="GEU76429.1"/>
    <property type="molecule type" value="Genomic_DNA"/>
</dbReference>
<dbReference type="GO" id="GO:0003964">
    <property type="term" value="F:RNA-directed DNA polymerase activity"/>
    <property type="evidence" value="ECO:0007669"/>
    <property type="project" value="UniProtKB-KW"/>
</dbReference>
<comment type="caution">
    <text evidence="2">The sequence shown here is derived from an EMBL/GenBank/DDBJ whole genome shotgun (WGS) entry which is preliminary data.</text>
</comment>
<evidence type="ECO:0000256" key="1">
    <source>
        <dbReference type="SAM" id="MobiDB-lite"/>
    </source>
</evidence>
<name>A0A6L2MST4_TANCI</name>
<keyword evidence="2" id="KW-0695">RNA-directed DNA polymerase</keyword>
<keyword evidence="2" id="KW-0548">Nucleotidyltransferase</keyword>
<dbReference type="PANTHER" id="PTHR33067">
    <property type="entry name" value="RNA-DIRECTED DNA POLYMERASE-RELATED"/>
    <property type="match status" value="1"/>
</dbReference>
<feature type="compositionally biased region" description="Polar residues" evidence="1">
    <location>
        <begin position="1"/>
        <end position="21"/>
    </location>
</feature>
<feature type="region of interest" description="Disordered" evidence="1">
    <location>
        <begin position="1"/>
        <end position="35"/>
    </location>
</feature>
<dbReference type="Gene3D" id="2.40.70.10">
    <property type="entry name" value="Acid Proteases"/>
    <property type="match status" value="1"/>
</dbReference>
<dbReference type="AlphaFoldDB" id="A0A6L2MST4"/>
<proteinExistence type="predicted"/>
<sequence>MRTRSSSNLPGESSPNPTSSNPKRRNRRHSKQPFILEESPVDTMADHRTMAELLRGPTEGYAKEIMVLPILAEQFKLKHSLINMMTLDQFFRLEKDNPHDHIRWFNKITSTIKYKDVPNSAIKLMLFPFSLAGAARRWLEKEPTHLFSLGRILFPNSLMNSFPPQERQISIMKFLTFNNGLMNRFMRHRIDTKISFVHALVMCLAADGNTFPKLRDNIQGYVSVATVNYNQGNSSYRPLGSGPLPSNTIANPNGKLKAITTRIGIVLDGPSIPIPPPFINPEEDERVEETLTGQDLAEYTIKVPPPLVQKPKPPSQRNFMAGFARYVFVPVGKFTFPADFVIVDYKSDPRVPLILGRPFLRTTCALIDVHREEMILRNGDERLTLNMRHDTSSYSNQPQKESINMINIFNDLKVKDDIFNPEEGNVLIRKLLDLDPTKYLPPPHNINPLSGSTTSSSPNHLLEVFADELALITFPPGNNDLSFDIESDLKEIEYLLNHNPIKDMDSILKDSIDEDNLADLNDNLVDTMPDMFTDEHALDYSSPLLYDEYDDDLFEVESDTEYVYDDPFDSKEDEIKESKLLIDELDPLRSSDFLPSHKYDSFLFEVFSEVDPLPSTNNEDKVFNLYTLIHENLFEVITRVAPDKNVKKMAISHAFLILEDFDPPLYELPFLKEVPGTQTLLLFSSENEETVFKPGILTSKGIHSSLLPELSHRGPKSFKIIKILESPMEIFPCSFGEDIRILDVSYLHFYPS</sequence>
<gene>
    <name evidence="2" type="ORF">Tci_048407</name>
</gene>
<dbReference type="InterPro" id="IPR021109">
    <property type="entry name" value="Peptidase_aspartic_dom_sf"/>
</dbReference>
<keyword evidence="2" id="KW-0808">Transferase</keyword>
<protein>
    <submittedName>
        <fullName evidence="2">Reverse transcriptase domain-containing protein</fullName>
    </submittedName>
</protein>
<dbReference type="PANTHER" id="PTHR33067:SF35">
    <property type="entry name" value="ASPARTIC PEPTIDASE DDI1-TYPE DOMAIN-CONTAINING PROTEIN"/>
    <property type="match status" value="1"/>
</dbReference>
<evidence type="ECO:0000313" key="2">
    <source>
        <dbReference type="EMBL" id="GEU76429.1"/>
    </source>
</evidence>
<feature type="compositionally biased region" description="Basic residues" evidence="1">
    <location>
        <begin position="22"/>
        <end position="31"/>
    </location>
</feature>
<accession>A0A6L2MST4</accession>